<evidence type="ECO:0000313" key="6">
    <source>
        <dbReference type="Proteomes" id="UP000326939"/>
    </source>
</evidence>
<accession>A0A5N5P471</accession>
<dbReference type="InterPro" id="IPR025151">
    <property type="entry name" value="ELYS_dom"/>
</dbReference>
<name>A0A5N5P471_9ROSI</name>
<dbReference type="GO" id="GO:0016567">
    <property type="term" value="P:protein ubiquitination"/>
    <property type="evidence" value="ECO:0007669"/>
    <property type="project" value="InterPro"/>
</dbReference>
<evidence type="ECO:0000313" key="5">
    <source>
        <dbReference type="EMBL" id="KAB5574018.1"/>
    </source>
</evidence>
<dbReference type="InterPro" id="IPR044718">
    <property type="entry name" value="HOS1"/>
</dbReference>
<evidence type="ECO:0000256" key="1">
    <source>
        <dbReference type="ARBA" id="ARBA00004123"/>
    </source>
</evidence>
<dbReference type="Gene3D" id="3.30.40.10">
    <property type="entry name" value="Zinc/RING finger domain, C3HC4 (zinc finger)"/>
    <property type="match status" value="1"/>
</dbReference>
<evidence type="ECO:0000256" key="2">
    <source>
        <dbReference type="ARBA" id="ARBA00023242"/>
    </source>
</evidence>
<dbReference type="GO" id="GO:0005634">
    <property type="term" value="C:nucleus"/>
    <property type="evidence" value="ECO:0007669"/>
    <property type="project" value="UniProtKB-SubCell"/>
</dbReference>
<dbReference type="Proteomes" id="UP000326939">
    <property type="component" value="Chromosome 1"/>
</dbReference>
<organism evidence="5 6">
    <name type="scientific">Salix brachista</name>
    <dbReference type="NCBI Taxonomy" id="2182728"/>
    <lineage>
        <taxon>Eukaryota</taxon>
        <taxon>Viridiplantae</taxon>
        <taxon>Streptophyta</taxon>
        <taxon>Embryophyta</taxon>
        <taxon>Tracheophyta</taxon>
        <taxon>Spermatophyta</taxon>
        <taxon>Magnoliopsida</taxon>
        <taxon>eudicotyledons</taxon>
        <taxon>Gunneridae</taxon>
        <taxon>Pentapetalae</taxon>
        <taxon>rosids</taxon>
        <taxon>fabids</taxon>
        <taxon>Malpighiales</taxon>
        <taxon>Salicaceae</taxon>
        <taxon>Saliceae</taxon>
        <taxon>Salix</taxon>
    </lineage>
</organism>
<dbReference type="GO" id="GO:0004842">
    <property type="term" value="F:ubiquitin-protein transferase activity"/>
    <property type="evidence" value="ECO:0007669"/>
    <property type="project" value="InterPro"/>
</dbReference>
<dbReference type="InterPro" id="IPR013083">
    <property type="entry name" value="Znf_RING/FYVE/PHD"/>
</dbReference>
<reference evidence="6" key="1">
    <citation type="journal article" date="2019" name="Gigascience">
        <title>De novo genome assembly of the endangered Acer yangbiense, a plant species with extremely small populations endemic to Yunnan Province, China.</title>
        <authorList>
            <person name="Yang J."/>
            <person name="Wariss H.M."/>
            <person name="Tao L."/>
            <person name="Zhang R."/>
            <person name="Yun Q."/>
            <person name="Hollingsworth P."/>
            <person name="Dao Z."/>
            <person name="Luo G."/>
            <person name="Guo H."/>
            <person name="Ma Y."/>
            <person name="Sun W."/>
        </authorList>
    </citation>
    <scope>NUCLEOTIDE SEQUENCE [LARGE SCALE GENOMIC DNA]</scope>
    <source>
        <strain evidence="6">cv. br00</strain>
    </source>
</reference>
<feature type="region of interest" description="Disordered" evidence="3">
    <location>
        <begin position="884"/>
        <end position="903"/>
    </location>
</feature>
<keyword evidence="6" id="KW-1185">Reference proteome</keyword>
<protein>
    <recommendedName>
        <fullName evidence="4">ELYS-like domain-containing protein</fullName>
    </recommendedName>
</protein>
<feature type="domain" description="ELYS-like" evidence="4">
    <location>
        <begin position="316"/>
        <end position="588"/>
    </location>
</feature>
<comment type="caution">
    <text evidence="5">The sequence shown here is derived from an EMBL/GenBank/DDBJ whole genome shotgun (WGS) entry which is preliminary data.</text>
</comment>
<dbReference type="PANTHER" id="PTHR47358">
    <property type="entry name" value="E3 UBIQUITIN-PROTEIN LIGASE HOS1"/>
    <property type="match status" value="1"/>
</dbReference>
<comment type="subcellular location">
    <subcellularLocation>
        <location evidence="1">Nucleus</location>
    </subcellularLocation>
</comment>
<proteinExistence type="predicted"/>
<evidence type="ECO:0000259" key="4">
    <source>
        <dbReference type="Pfam" id="PF13934"/>
    </source>
</evidence>
<keyword evidence="2" id="KW-0539">Nucleus</keyword>
<gene>
    <name evidence="5" type="ORF">DKX38_001212</name>
</gene>
<dbReference type="AlphaFoldDB" id="A0A5N5P471"/>
<dbReference type="PANTHER" id="PTHR47358:SF2">
    <property type="entry name" value="E3 UBIQUITIN-PROTEIN LIGASE HOS1"/>
    <property type="match status" value="1"/>
</dbReference>
<evidence type="ECO:0000256" key="3">
    <source>
        <dbReference type="SAM" id="MobiDB-lite"/>
    </source>
</evidence>
<dbReference type="Pfam" id="PF13934">
    <property type="entry name" value="ELYS"/>
    <property type="match status" value="1"/>
</dbReference>
<dbReference type="EMBL" id="VDCV01000001">
    <property type="protein sequence ID" value="KAB5574018.1"/>
    <property type="molecule type" value="Genomic_DNA"/>
</dbReference>
<feature type="compositionally biased region" description="Basic and acidic residues" evidence="3">
    <location>
        <begin position="894"/>
        <end position="903"/>
    </location>
</feature>
<sequence length="1000" mass="113321">MKRNQMNGRVSPSSSADCGGGTEALEHLASIDLIELCSEAKVERCRATRDLRSCGRYVQHVLNSCGHASLCSECSQRCDLCPICRTPILKTGIRLHPRLYYECIEAGLISKRCDERFKEKEDVDNELTADVQRLYSLFDVALGNNLVSLICHYVTDICMDESAVSSDPVIAFLLDEVVVKDWCKQTFKKITAELEVIYNLETKEMKTRLSLLLKFSVHLAGISNVLEVLESSFKDSLSARLHDLQLLQENISKAKQHMEVIAWCVRHHFLENVRSRYTNLLSWHSVVHERKSAAVKRAWPDIPNQPAESSMLAASLFIEDALANLEIEQNHMQEMGEESELAPLHKDGGLFCRSKLKGLAACYPFENLRAAVDVLFLHGSSDLVLAKQAIFLYYLFDRHWTMPDESWRHIIDDFSATFGITRHSLLESLTFYLLDDNKDDALQEACNLLPEISGPSTHPKIAQVLLDRGSPETALMVLRWSGHDGSQMVSISDAVTAVRVRVECGLLTEAFMHQRMLCAKVRENKFKAGSPQNASDDLKGECRTWENWVEILVTEICCLCIKNNLVDRMIGLPWNSNEEKYLHKCLLDYAFHDPSTTIGSLLFVFYLQVGDFPLLSIQFLITSRLLNNVIYHIYISQFQRYRYVEACHVHSKLQSEEQEFISHNSLSGEALSRMRSAIHRRAELVVQFIQLLPKVQQEQVKTGILPPEIHRMSGEVEIQERADLPMVQEPKSGSLLVSLPANSSFVSLTNRNIMLNPSALETPPRFGSSIKNPHLELGKYDSSSVLHQRLSSSPERTQQHQVSVNKNVKFDGISTPMIHHGSHMNITPLKETSRTPLEVLPNSNLLRNLFDKTSPEREQYGFAKQLRNTTPPYSHRITANPVALFGGSNGLPNDRNDGPRTKNSKDDLMDIAWSSKIPIFKALFNCSAALCSHSAVFMFPLYFSGREEFVVDEREVNDGLRWRTDETSDEDEEHVPERVVGVGTYTATARRVRKGRFARR</sequence>